<dbReference type="Proteomes" id="UP000552560">
    <property type="component" value="Unassembled WGS sequence"/>
</dbReference>
<keyword evidence="1" id="KW-0677">Repeat</keyword>
<reference evidence="5 6" key="1">
    <citation type="journal article" date="2020" name="Front. Microbiol.">
        <title>Genetic Organization of the aprX-lipA2 Operon Affects the Proteolytic Potential of Pseudomonas Species in Milk.</title>
        <authorList>
            <person name="Maier C."/>
            <person name="Huptas C."/>
            <person name="von Neubeck M."/>
            <person name="Scherer S."/>
            <person name="Wenning M."/>
            <person name="Lucking G."/>
        </authorList>
    </citation>
    <scope>NUCLEOTIDE SEQUENCE [LARGE SCALE GENOMIC DNA]</scope>
    <source>
        <strain evidence="5 6">WS 4671</strain>
    </source>
</reference>
<dbReference type="SUPFAM" id="SSF50998">
    <property type="entry name" value="Quinoprotein alcohol dehydrogenase-like"/>
    <property type="match status" value="1"/>
</dbReference>
<sequence>MTNASHIAFITPELDGMHQRRAEYPQQVNAGYGALDSLRLTDAALDGLLPFEWTRCYHPRAVDVDCGLGVCWSHSLAHRLTLTDASAVWIDHEHRSTALPLPTEARPTTGNRQADAAIFLGAPPDELVLCQASRFYHFCHGVLTAISDAYGNRLRIVRDVLGNIERLDNSVGRSLFFRYERGHLVALDYQVQRPAGGAAGDWMTEQTVVSYTYDDIGRLVSATNAVGESETYRYDEQHLILERQLAGGARFFWAWERAGKAARCVRHWASFLQMDTRYAWGDDGSVTLHNADGSQETYVHAPQARRVQRVGPDGAKHFRSYDDKGRLTVEQDPLGAVTAYQYDDAGCLVAFFPGEDEPMSYEYDNGLLRVVRRGQAVWNYAHNDQGNVIRQTDPDGNVTDYSYNQYGQLIGVWFPDHSCLRRWWNERGQLLEEHWPNGSVKRYRYDDLGRRVAQEDKHGVATQYQWDGVGRLVRVVMPGGGTREYSYNPYGRITAEHDELGHVTRYEYTDGLPLISRRINADGSQVNYRYDHVRLLLAEIENEVGEIYRFDYHPNGRLQQEIDFDGRRTAYAYDLNGHLLEKTAHGTDGSQLVTRYRRDHAGRLVRKTLPDGGIVEYTYDRQGNLLSVDDGYRPLTYEYDPQNRLIAEHQGWGTLRYGYDACGRLKYLRLPDNNQLGFNHDKGGHLATVELNGALLTSHLFDAGREHQRAQGKLLSSYQYDEHARLFNHGICDIEGTRYRRQYSYDKAGNLRYLLDTRKGEHRYHYDTLNRLVRADHSQAPQERFAYTPAGNRLTLQDDRHYDYDAFGNLIRERRGQAHSVVTEYRYDCQQRLIGLTRPNGQTVHYRYDPFGRRISKTVAGTTTEFFWQGDRLIAEHHAQRHRSYVYEPDSVRPLALLEGFGPQHTTPFHYQLDHLGTAQELTTPDGEIVWSAHYRADGRITRLDVEKIENPLRFQGQYFDRESGLHYHRHRYYDPDNGRCLTGGQDQRLSVSAQIHGAGLQAGERSRRDQAINSTPPPTTRRPTTGTTANKNTYPTVQTANHRPF</sequence>
<feature type="domain" description="Teneurin-like YD-shell" evidence="4">
    <location>
        <begin position="714"/>
        <end position="984"/>
    </location>
</feature>
<dbReference type="AlphaFoldDB" id="A0A7Y1F5Q6"/>
<dbReference type="NCBIfam" id="TIGR03696">
    <property type="entry name" value="Rhs_assc_core"/>
    <property type="match status" value="1"/>
</dbReference>
<dbReference type="NCBIfam" id="TIGR01643">
    <property type="entry name" value="YD_repeat_2x"/>
    <property type="match status" value="13"/>
</dbReference>
<feature type="domain" description="Teneurin-like YD-shell" evidence="4">
    <location>
        <begin position="599"/>
        <end position="691"/>
    </location>
</feature>
<feature type="compositionally biased region" description="Polar residues" evidence="2">
    <location>
        <begin position="1030"/>
        <end position="1046"/>
    </location>
</feature>
<dbReference type="InterPro" id="IPR011047">
    <property type="entry name" value="Quinoprotein_ADH-like_sf"/>
</dbReference>
<dbReference type="InterPro" id="IPR022385">
    <property type="entry name" value="Rhs_assc_core"/>
</dbReference>
<name>A0A7Y1F5Q6_PSEVE</name>
<dbReference type="SUPFAM" id="SSF82171">
    <property type="entry name" value="DPP6 N-terminal domain-like"/>
    <property type="match status" value="1"/>
</dbReference>
<evidence type="ECO:0000256" key="1">
    <source>
        <dbReference type="ARBA" id="ARBA00022737"/>
    </source>
</evidence>
<evidence type="ECO:0000259" key="4">
    <source>
        <dbReference type="Pfam" id="PF25023"/>
    </source>
</evidence>
<dbReference type="EMBL" id="JAAQWE010000041">
    <property type="protein sequence ID" value="NMY00551.1"/>
    <property type="molecule type" value="Genomic_DNA"/>
</dbReference>
<evidence type="ECO:0000313" key="5">
    <source>
        <dbReference type="EMBL" id="NMY00551.1"/>
    </source>
</evidence>
<accession>A0A7Y1F5Q6</accession>
<dbReference type="PANTHER" id="PTHR32305:SF15">
    <property type="entry name" value="PROTEIN RHSA-RELATED"/>
    <property type="match status" value="1"/>
</dbReference>
<dbReference type="InterPro" id="IPR045351">
    <property type="entry name" value="DUF6531"/>
</dbReference>
<protein>
    <submittedName>
        <fullName evidence="5">RHS repeat protein</fullName>
    </submittedName>
</protein>
<dbReference type="Pfam" id="PF05593">
    <property type="entry name" value="RHS_repeat"/>
    <property type="match status" value="3"/>
</dbReference>
<evidence type="ECO:0000259" key="3">
    <source>
        <dbReference type="Pfam" id="PF20148"/>
    </source>
</evidence>
<dbReference type="InterPro" id="IPR006530">
    <property type="entry name" value="YD"/>
</dbReference>
<organism evidence="5 6">
    <name type="scientific">Pseudomonas veronii</name>
    <dbReference type="NCBI Taxonomy" id="76761"/>
    <lineage>
        <taxon>Bacteria</taxon>
        <taxon>Pseudomonadati</taxon>
        <taxon>Pseudomonadota</taxon>
        <taxon>Gammaproteobacteria</taxon>
        <taxon>Pseudomonadales</taxon>
        <taxon>Pseudomonadaceae</taxon>
        <taxon>Pseudomonas</taxon>
    </lineage>
</organism>
<dbReference type="InterPro" id="IPR031325">
    <property type="entry name" value="RHS_repeat"/>
</dbReference>
<dbReference type="Pfam" id="PF25023">
    <property type="entry name" value="TEN_YD-shell"/>
    <property type="match status" value="2"/>
</dbReference>
<dbReference type="InterPro" id="IPR050708">
    <property type="entry name" value="T6SS_VgrG/RHS"/>
</dbReference>
<dbReference type="Pfam" id="PF20148">
    <property type="entry name" value="DUF6531"/>
    <property type="match status" value="1"/>
</dbReference>
<dbReference type="InterPro" id="IPR056823">
    <property type="entry name" value="TEN-like_YD-shell"/>
</dbReference>
<comment type="caution">
    <text evidence="5">The sequence shown here is derived from an EMBL/GenBank/DDBJ whole genome shotgun (WGS) entry which is preliminary data.</text>
</comment>
<feature type="region of interest" description="Disordered" evidence="2">
    <location>
        <begin position="999"/>
        <end position="1046"/>
    </location>
</feature>
<dbReference type="PANTHER" id="PTHR32305">
    <property type="match status" value="1"/>
</dbReference>
<gene>
    <name evidence="5" type="ORF">HBO43_28640</name>
</gene>
<evidence type="ECO:0000313" key="6">
    <source>
        <dbReference type="Proteomes" id="UP000552560"/>
    </source>
</evidence>
<feature type="domain" description="DUF6531" evidence="3">
    <location>
        <begin position="38"/>
        <end position="97"/>
    </location>
</feature>
<evidence type="ECO:0000256" key="2">
    <source>
        <dbReference type="SAM" id="MobiDB-lite"/>
    </source>
</evidence>
<proteinExistence type="predicted"/>
<dbReference type="Gene3D" id="2.180.10.10">
    <property type="entry name" value="RHS repeat-associated core"/>
    <property type="match status" value="2"/>
</dbReference>
<dbReference type="OrthoDB" id="9816400at2"/>